<evidence type="ECO:0000313" key="3">
    <source>
        <dbReference type="EMBL" id="AES66754.1"/>
    </source>
</evidence>
<dbReference type="PANTHER" id="PTHR34379:SF6">
    <property type="entry name" value="PROTEIN 3F"/>
    <property type="match status" value="1"/>
</dbReference>
<dbReference type="OMA" id="FGVGDMC"/>
<reference evidence="5" key="5">
    <citation type="submission" date="2015-04" db="UniProtKB">
        <authorList>
            <consortium name="EnsemblPlants"/>
        </authorList>
    </citation>
    <scope>IDENTIFICATION</scope>
    <source>
        <strain evidence="5">cv. Jemalong A17</strain>
    </source>
</reference>
<evidence type="ECO:0000313" key="5">
    <source>
        <dbReference type="EnsemblPlants" id="AES66754"/>
    </source>
</evidence>
<evidence type="ECO:0000256" key="1">
    <source>
        <dbReference type="SAM" id="Phobius"/>
    </source>
</evidence>
<reference evidence="3 6" key="3">
    <citation type="journal article" date="2011" name="Nature">
        <title>The Medicago genome provides insight into the evolution of rhizobial symbioses.</title>
        <authorList>
            <person name="Young N.D."/>
            <person name="Debelle F."/>
            <person name="Oldroyd G.E."/>
            <person name="Geurts R."/>
            <person name="Cannon S.B."/>
            <person name="Udvardi M.K."/>
            <person name="Benedito V.A."/>
            <person name="Mayer K.F."/>
            <person name="Gouzy J."/>
            <person name="Schoof H."/>
            <person name="Van de Peer Y."/>
            <person name="Proost S."/>
            <person name="Cook D.R."/>
            <person name="Meyers B.C."/>
            <person name="Spannagl M."/>
            <person name="Cheung F."/>
            <person name="De Mita S."/>
            <person name="Krishnakumar V."/>
            <person name="Gundlach H."/>
            <person name="Zhou S."/>
            <person name="Mudge J."/>
            <person name="Bharti A.K."/>
            <person name="Murray J.D."/>
            <person name="Naoumkina M.A."/>
            <person name="Rosen B."/>
            <person name="Silverstein K.A."/>
            <person name="Tang H."/>
            <person name="Rombauts S."/>
            <person name="Zhao P.X."/>
            <person name="Zhou P."/>
            <person name="Barbe V."/>
            <person name="Bardou P."/>
            <person name="Bechner M."/>
            <person name="Bellec A."/>
            <person name="Berger A."/>
            <person name="Berges H."/>
            <person name="Bidwell S."/>
            <person name="Bisseling T."/>
            <person name="Choisne N."/>
            <person name="Couloux A."/>
            <person name="Denny R."/>
            <person name="Deshpande S."/>
            <person name="Dai X."/>
            <person name="Doyle J.J."/>
            <person name="Dudez A.M."/>
            <person name="Farmer A.D."/>
            <person name="Fouteau S."/>
            <person name="Franken C."/>
            <person name="Gibelin C."/>
            <person name="Gish J."/>
            <person name="Goldstein S."/>
            <person name="Gonzalez A.J."/>
            <person name="Green P.J."/>
            <person name="Hallab A."/>
            <person name="Hartog M."/>
            <person name="Hua A."/>
            <person name="Humphray S.J."/>
            <person name="Jeong D.H."/>
            <person name="Jing Y."/>
            <person name="Jocker A."/>
            <person name="Kenton S.M."/>
            <person name="Kim D.J."/>
            <person name="Klee K."/>
            <person name="Lai H."/>
            <person name="Lang C."/>
            <person name="Lin S."/>
            <person name="Macmil S.L."/>
            <person name="Magdelenat G."/>
            <person name="Matthews L."/>
            <person name="McCorrison J."/>
            <person name="Monaghan E.L."/>
            <person name="Mun J.H."/>
            <person name="Najar F.Z."/>
            <person name="Nicholson C."/>
            <person name="Noirot C."/>
            <person name="O'Bleness M."/>
            <person name="Paule C.R."/>
            <person name="Poulain J."/>
            <person name="Prion F."/>
            <person name="Qin B."/>
            <person name="Qu C."/>
            <person name="Retzel E.F."/>
            <person name="Riddle C."/>
            <person name="Sallet E."/>
            <person name="Samain S."/>
            <person name="Samson N."/>
            <person name="Sanders I."/>
            <person name="Saurat O."/>
            <person name="Scarpelli C."/>
            <person name="Schiex T."/>
            <person name="Segurens B."/>
            <person name="Severin A.J."/>
            <person name="Sherrier D.J."/>
            <person name="Shi R."/>
            <person name="Sims S."/>
            <person name="Singer S.R."/>
            <person name="Sinharoy S."/>
            <person name="Sterck L."/>
            <person name="Viollet A."/>
            <person name="Wang B.B."/>
            <person name="Wang K."/>
            <person name="Wang M."/>
            <person name="Wang X."/>
            <person name="Warfsmann J."/>
            <person name="Weissenbach J."/>
            <person name="White D.D."/>
            <person name="White J.D."/>
            <person name="Wiley G.B."/>
            <person name="Wincker P."/>
            <person name="Xing Y."/>
            <person name="Yang L."/>
            <person name="Yao Z."/>
            <person name="Ying F."/>
            <person name="Zhai J."/>
            <person name="Zhou L."/>
            <person name="Zuber A."/>
            <person name="Denarie J."/>
            <person name="Dixon R.A."/>
            <person name="May G.D."/>
            <person name="Schwartz D.C."/>
            <person name="Rogers J."/>
            <person name="Quetier F."/>
            <person name="Town C.D."/>
            <person name="Roe B.A."/>
        </authorList>
    </citation>
    <scope>NUCLEOTIDE SEQUENCE [LARGE SCALE GENOMIC DNA]</scope>
    <source>
        <strain evidence="3">A17</strain>
        <strain evidence="5 6">cv. Jemalong A17</strain>
    </source>
</reference>
<evidence type="ECO:0000313" key="2">
    <source>
        <dbReference type="EMBL" id="ABD32240.1"/>
    </source>
</evidence>
<reference evidence="7" key="6">
    <citation type="journal article" date="2018" name="Nat. Plants">
        <title>Whole-genome landscape of Medicago truncatula symbiotic genes.</title>
        <authorList>
            <person name="Pecrix Y."/>
            <person name="Staton S.E."/>
            <person name="Sallet E."/>
            <person name="Lelandais-Briere C."/>
            <person name="Moreau S."/>
            <person name="Carrere S."/>
            <person name="Blein T."/>
            <person name="Jardinaud M.F."/>
            <person name="Latrasse D."/>
            <person name="Zouine M."/>
            <person name="Zahm M."/>
            <person name="Kreplak J."/>
            <person name="Mayjonade B."/>
            <person name="Satge C."/>
            <person name="Perez M."/>
            <person name="Cauet S."/>
            <person name="Marande W."/>
            <person name="Chantry-Darmon C."/>
            <person name="Lopez-Roques C."/>
            <person name="Bouchez O."/>
            <person name="Berard A."/>
            <person name="Debelle F."/>
            <person name="Munos S."/>
            <person name="Bendahmane A."/>
            <person name="Berges H."/>
            <person name="Niebel A."/>
            <person name="Buitink J."/>
            <person name="Frugier F."/>
            <person name="Benhamed M."/>
            <person name="Crespi M."/>
            <person name="Gouzy J."/>
            <person name="Gamas P."/>
        </authorList>
    </citation>
    <scope>NUCLEOTIDE SEQUENCE [LARGE SCALE GENOMIC DNA]</scope>
    <source>
        <strain evidence="7">cv. Jemalong A17</strain>
    </source>
</reference>
<reference evidence="4" key="7">
    <citation type="journal article" date="2018" name="Nat. Plants">
        <title>Whole-genome landscape of Medicago truncatula symbiotic genes.</title>
        <authorList>
            <person name="Pecrix Y."/>
            <person name="Gamas P."/>
            <person name="Carrere S."/>
        </authorList>
    </citation>
    <scope>NUCLEOTIDE SEQUENCE</scope>
    <source>
        <tissue evidence="4">Leaves</tissue>
    </source>
</reference>
<keyword evidence="1 3" id="KW-0812">Transmembrane</keyword>
<reference evidence="3 6" key="4">
    <citation type="journal article" date="2014" name="BMC Genomics">
        <title>An improved genome release (version Mt4.0) for the model legume Medicago truncatula.</title>
        <authorList>
            <person name="Tang H."/>
            <person name="Krishnakumar V."/>
            <person name="Bidwell S."/>
            <person name="Rosen B."/>
            <person name="Chan A."/>
            <person name="Zhou S."/>
            <person name="Gentzbittel L."/>
            <person name="Childs K.L."/>
            <person name="Yandell M."/>
            <person name="Gundlach H."/>
            <person name="Mayer K.F."/>
            <person name="Schwartz D.C."/>
            <person name="Town C.D."/>
        </authorList>
    </citation>
    <scope>GENOME REANNOTATION</scope>
    <source>
        <strain evidence="5 6">cv. Jemalong A17</strain>
    </source>
</reference>
<dbReference type="AlphaFoldDB" id="Q2HVP7"/>
<dbReference type="PANTHER" id="PTHR34379">
    <property type="entry name" value="OS07G0553800 PROTEIN"/>
    <property type="match status" value="1"/>
</dbReference>
<dbReference type="EMBL" id="AC148815">
    <property type="protein sequence ID" value="ABD32240.1"/>
    <property type="molecule type" value="Genomic_DNA"/>
</dbReference>
<evidence type="ECO:0000313" key="7">
    <source>
        <dbReference type="Proteomes" id="UP000265566"/>
    </source>
</evidence>
<keyword evidence="1" id="KW-0472">Membrane</keyword>
<evidence type="ECO:0000313" key="6">
    <source>
        <dbReference type="Proteomes" id="UP000002051"/>
    </source>
</evidence>
<feature type="transmembrane region" description="Helical" evidence="1">
    <location>
        <begin position="197"/>
        <end position="224"/>
    </location>
</feature>
<evidence type="ECO:0000313" key="4">
    <source>
        <dbReference type="EMBL" id="RHN75211.1"/>
    </source>
</evidence>
<reference evidence="2" key="1">
    <citation type="submission" date="2004-07" db="EMBL/GenBank/DDBJ databases">
        <authorList>
            <person name="Town C.D."/>
        </authorList>
    </citation>
    <scope>NUCLEOTIDE SEQUENCE</scope>
</reference>
<keyword evidence="1" id="KW-1133">Transmembrane helix</keyword>
<protein>
    <submittedName>
        <fullName evidence="3">Transmembrane protein, putative</fullName>
    </submittedName>
</protein>
<dbReference type="EMBL" id="PSQE01000002">
    <property type="protein sequence ID" value="RHN75211.1"/>
    <property type="molecule type" value="Genomic_DNA"/>
</dbReference>
<gene>
    <name evidence="3" type="ordered locus">MTR_2g081220</name>
    <name evidence="2" type="ORF">MtrDRAFT_AC148815g17v2</name>
    <name evidence="4" type="ORF">MtrunA17_Chr2g0318701</name>
</gene>
<dbReference type="InterPro" id="IPR040411">
    <property type="entry name" value="At5g23160-like"/>
</dbReference>
<reference evidence="2" key="2">
    <citation type="submission" date="2007-03" db="EMBL/GenBank/DDBJ databases">
        <authorList>
            <consortium name="The International Medicago Genome Annotation Group"/>
        </authorList>
    </citation>
    <scope>NUCLEOTIDE SEQUENCE</scope>
</reference>
<dbReference type="PaxDb" id="3880-AES66754"/>
<keyword evidence="6" id="KW-1185">Reference proteome</keyword>
<dbReference type="Proteomes" id="UP000002051">
    <property type="component" value="Chromosome 2"/>
</dbReference>
<name>Q2HVP7_MEDTR</name>
<sequence length="278" mass="31690">MNKRKCNKISSLFVCFKAIVDANDDFKPRRRKRNPSSDPVLAYMATADKDGVVLFSSTSKEESSRRRKRARKTWYALKMAINDTPLMKKIFSRRKSKKDSMSIINSNIEPEIIDKHKTTGRTNSNTSLNNIGSSTMFSSTSSLNSITSSHPDHMPNSSSLEINNIPKPPPLNGTNGASKKISSVVEDRRKRNIALCMLWIINLLVLILWGKLFAILCTLIWLCFVPYHLIWKCKEGVSSSSYKESEFDSVQYKKKIMMERILERSHDRDSLLNSTTKS</sequence>
<proteinExistence type="predicted"/>
<dbReference type="Proteomes" id="UP000265566">
    <property type="component" value="Chromosome 2"/>
</dbReference>
<dbReference type="EMBL" id="CM001218">
    <property type="protein sequence ID" value="AES66754.1"/>
    <property type="molecule type" value="Genomic_DNA"/>
</dbReference>
<organism evidence="2">
    <name type="scientific">Medicago truncatula</name>
    <name type="common">Barrel medic</name>
    <name type="synonym">Medicago tribuloides</name>
    <dbReference type="NCBI Taxonomy" id="3880"/>
    <lineage>
        <taxon>Eukaryota</taxon>
        <taxon>Viridiplantae</taxon>
        <taxon>Streptophyta</taxon>
        <taxon>Embryophyta</taxon>
        <taxon>Tracheophyta</taxon>
        <taxon>Spermatophyta</taxon>
        <taxon>Magnoliopsida</taxon>
        <taxon>eudicotyledons</taxon>
        <taxon>Gunneridae</taxon>
        <taxon>Pentapetalae</taxon>
        <taxon>rosids</taxon>
        <taxon>fabids</taxon>
        <taxon>Fabales</taxon>
        <taxon>Fabaceae</taxon>
        <taxon>Papilionoideae</taxon>
        <taxon>50 kb inversion clade</taxon>
        <taxon>NPAAA clade</taxon>
        <taxon>Hologalegina</taxon>
        <taxon>IRL clade</taxon>
        <taxon>Trifolieae</taxon>
        <taxon>Medicago</taxon>
    </lineage>
</organism>
<dbReference type="HOGENOM" id="CLU_1125958_0_0_1"/>
<accession>Q2HVP7</accession>
<dbReference type="eggNOG" id="ENOG502S8V3">
    <property type="taxonomic scope" value="Eukaryota"/>
</dbReference>
<dbReference type="EnsemblPlants" id="AES66754">
    <property type="protein sequence ID" value="AES66754"/>
    <property type="gene ID" value="MTR_2g081220"/>
</dbReference>
<dbReference type="Gramene" id="rna11382">
    <property type="protein sequence ID" value="RHN75211.1"/>
    <property type="gene ID" value="gene11382"/>
</dbReference>